<dbReference type="Ensembl" id="ENSXCOT00000010610.1">
    <property type="protein sequence ID" value="ENSXCOP00000010487.1"/>
    <property type="gene ID" value="ENSXCOG00000007688.1"/>
</dbReference>
<comment type="subcellular location">
    <subcellularLocation>
        <location evidence="1">Cytoplasm</location>
        <location evidence="1">Cell cortex</location>
    </subcellularLocation>
</comment>
<organism evidence="8 9">
    <name type="scientific">Xiphophorus couchianus</name>
    <name type="common">Monterrey platyfish</name>
    <dbReference type="NCBI Taxonomy" id="32473"/>
    <lineage>
        <taxon>Eukaryota</taxon>
        <taxon>Metazoa</taxon>
        <taxon>Chordata</taxon>
        <taxon>Craniata</taxon>
        <taxon>Vertebrata</taxon>
        <taxon>Euteleostomi</taxon>
        <taxon>Actinopterygii</taxon>
        <taxon>Neopterygii</taxon>
        <taxon>Teleostei</taxon>
        <taxon>Neoteleostei</taxon>
        <taxon>Acanthomorphata</taxon>
        <taxon>Ovalentaria</taxon>
        <taxon>Atherinomorphae</taxon>
        <taxon>Cyprinodontiformes</taxon>
        <taxon>Poeciliidae</taxon>
        <taxon>Poeciliinae</taxon>
        <taxon>Xiphophorus</taxon>
    </lineage>
</organism>
<keyword evidence="5" id="KW-0143">Chaperone</keyword>
<dbReference type="GO" id="GO:0001965">
    <property type="term" value="F:G-protein alpha-subunit binding"/>
    <property type="evidence" value="ECO:0007669"/>
    <property type="project" value="UniProtKB-UniRule"/>
</dbReference>
<dbReference type="PRINTS" id="PR01802">
    <property type="entry name" value="SYNEMBRYN"/>
</dbReference>
<dbReference type="PANTHER" id="PTHR12425:SF3">
    <property type="entry name" value="SYNEMBRYN"/>
    <property type="match status" value="1"/>
</dbReference>
<evidence type="ECO:0000256" key="7">
    <source>
        <dbReference type="SAM" id="MobiDB-lite"/>
    </source>
</evidence>
<sequence length="446" mass="50356">MKHDGSIIQACLHTLRILSRDRRALGPMVTDSSLLTLTHLGGINLLQPRQQQDKTQIQDQCDRTQTQIHGKEASGSHEAADSDQRLLQGLWESLKQGIWSGAPPTGQFYKLRLLFLLTALRPELRLQLQMSLQEEATLYRRLAAVLRHCLLLSCDGADTMEELQGHTVNILSALPLTCLDVMLAVPVGQASHQYEGVNMDCVHALLLFMDRRLNRGQKLKEKLTPVLSLLTESSRVHRETRHYLRQKILPPLKDVAVRPEQDSTLRGQLVRLMTHVDTDVKDCAAELLFVLCKENVSRFVKYTGYGNAAGLLAARGLLNGRRNSGDGQFASHYSSDSDSDTEEYRQVRSKINLVTGRVEAEQPNPMEGMTEEEKEEEACRLICMINRLSQDQIIQPMGVTRDGRLAPLWGQMRSCTEEKEEEEDEYEEEEQGLSSMPQGLKDKTMK</sequence>
<evidence type="ECO:0000256" key="3">
    <source>
        <dbReference type="ARBA" id="ARBA00022490"/>
    </source>
</evidence>
<feature type="compositionally biased region" description="Acidic residues" evidence="7">
    <location>
        <begin position="418"/>
        <end position="431"/>
    </location>
</feature>
<dbReference type="Proteomes" id="UP000261380">
    <property type="component" value="Unplaced"/>
</dbReference>
<dbReference type="GO" id="GO:0007186">
    <property type="term" value="P:G protein-coupled receptor signaling pathway"/>
    <property type="evidence" value="ECO:0007669"/>
    <property type="project" value="TreeGrafter"/>
</dbReference>
<comment type="function">
    <text evidence="6">Chaperone that specifically binds and folds nascent G alpha proteins prior to G protein heterotrimer formation. Also acts as a guanine nucleotide exchange factor (GEF) for G alpha proteins by stimulating exchange of bound GDP for free GTP.</text>
</comment>
<comment type="similarity">
    <text evidence="2 6">Belongs to the synembryn family.</text>
</comment>
<evidence type="ECO:0000256" key="5">
    <source>
        <dbReference type="ARBA" id="ARBA00023186"/>
    </source>
</evidence>
<accession>A0A3B5LI00</accession>
<evidence type="ECO:0000256" key="4">
    <source>
        <dbReference type="ARBA" id="ARBA00022658"/>
    </source>
</evidence>
<keyword evidence="9" id="KW-1185">Reference proteome</keyword>
<dbReference type="PANTHER" id="PTHR12425">
    <property type="entry name" value="SYNEMBRYN"/>
    <property type="match status" value="1"/>
</dbReference>
<dbReference type="AlphaFoldDB" id="A0A3B5LI00"/>
<keyword evidence="3 6" id="KW-0963">Cytoplasm</keyword>
<dbReference type="GO" id="GO:0005085">
    <property type="term" value="F:guanyl-nucleotide exchange factor activity"/>
    <property type="evidence" value="ECO:0007669"/>
    <property type="project" value="UniProtKB-UniRule"/>
</dbReference>
<dbReference type="Pfam" id="PF10165">
    <property type="entry name" value="Ric8"/>
    <property type="match status" value="1"/>
</dbReference>
<evidence type="ECO:0000256" key="6">
    <source>
        <dbReference type="RuleBase" id="RU369048"/>
    </source>
</evidence>
<dbReference type="InterPro" id="IPR008376">
    <property type="entry name" value="Chaperone_Ric-8_A/B"/>
</dbReference>
<protein>
    <recommendedName>
        <fullName evidence="6">Synembryn</fullName>
    </recommendedName>
    <alternativeName>
        <fullName evidence="6">Protein Ric-8</fullName>
    </alternativeName>
</protein>
<dbReference type="GeneTree" id="ENSGT00390000014700"/>
<feature type="region of interest" description="Disordered" evidence="7">
    <location>
        <begin position="411"/>
        <end position="446"/>
    </location>
</feature>
<keyword evidence="4 6" id="KW-0344">Guanine-nucleotide releasing factor</keyword>
<reference evidence="8" key="2">
    <citation type="submission" date="2025-09" db="UniProtKB">
        <authorList>
            <consortium name="Ensembl"/>
        </authorList>
    </citation>
    <scope>IDENTIFICATION</scope>
</reference>
<name>A0A3B5LI00_9TELE</name>
<evidence type="ECO:0000256" key="1">
    <source>
        <dbReference type="ARBA" id="ARBA00004544"/>
    </source>
</evidence>
<dbReference type="InterPro" id="IPR019318">
    <property type="entry name" value="Gua_nucleotide_exch_fac_Ric8"/>
</dbReference>
<comment type="subunit">
    <text evidence="6">Interacts with some GDP-bound G alpha proteins. Does not interact with G-alpha proteins when they are in complex with subunits beta and gamma.</text>
</comment>
<reference evidence="8" key="1">
    <citation type="submission" date="2025-08" db="UniProtKB">
        <authorList>
            <consortium name="Ensembl"/>
        </authorList>
    </citation>
    <scope>IDENTIFICATION</scope>
</reference>
<proteinExistence type="inferred from homology"/>
<dbReference type="GO" id="GO:0005938">
    <property type="term" value="C:cell cortex"/>
    <property type="evidence" value="ECO:0007669"/>
    <property type="project" value="UniProtKB-SubCell"/>
</dbReference>
<evidence type="ECO:0000313" key="9">
    <source>
        <dbReference type="Proteomes" id="UP000261380"/>
    </source>
</evidence>
<evidence type="ECO:0000256" key="2">
    <source>
        <dbReference type="ARBA" id="ARBA00009049"/>
    </source>
</evidence>
<dbReference type="GO" id="GO:0005886">
    <property type="term" value="C:plasma membrane"/>
    <property type="evidence" value="ECO:0007669"/>
    <property type="project" value="TreeGrafter"/>
</dbReference>
<evidence type="ECO:0000313" key="8">
    <source>
        <dbReference type="Ensembl" id="ENSXCOP00000010487.1"/>
    </source>
</evidence>